<keyword evidence="2" id="KW-1185">Reference proteome</keyword>
<reference evidence="1 2" key="1">
    <citation type="submission" date="2024-02" db="EMBL/GenBank/DDBJ databases">
        <authorList>
            <person name="Chen Y."/>
            <person name="Shah S."/>
            <person name="Dougan E. K."/>
            <person name="Thang M."/>
            <person name="Chan C."/>
        </authorList>
    </citation>
    <scope>NUCLEOTIDE SEQUENCE [LARGE SCALE GENOMIC DNA]</scope>
</reference>
<name>A0ABP0MSV8_9DINO</name>
<comment type="caution">
    <text evidence="1">The sequence shown here is derived from an EMBL/GenBank/DDBJ whole genome shotgun (WGS) entry which is preliminary data.</text>
</comment>
<accession>A0ABP0MSV8</accession>
<dbReference type="Proteomes" id="UP001642484">
    <property type="component" value="Unassembled WGS sequence"/>
</dbReference>
<gene>
    <name evidence="1" type="ORF">CCMP2556_LOCUS27268</name>
</gene>
<dbReference type="EMBL" id="CAXAMN010019557">
    <property type="protein sequence ID" value="CAK9054571.1"/>
    <property type="molecule type" value="Genomic_DNA"/>
</dbReference>
<proteinExistence type="predicted"/>
<organism evidence="1 2">
    <name type="scientific">Durusdinium trenchii</name>
    <dbReference type="NCBI Taxonomy" id="1381693"/>
    <lineage>
        <taxon>Eukaryota</taxon>
        <taxon>Sar</taxon>
        <taxon>Alveolata</taxon>
        <taxon>Dinophyceae</taxon>
        <taxon>Suessiales</taxon>
        <taxon>Symbiodiniaceae</taxon>
        <taxon>Durusdinium</taxon>
    </lineage>
</organism>
<sequence>MALIFQDYQQDWAESEDHRNEEKYQELLLQLAGFLQKAPSDLLGTDLLLCTRPFLFCWLLRELWPNGFQQVPMLHYYSGPLLFDTTPSQKQPVLEAFRQTVLTSELDLVVSSSVLQSAWILSMSGLAVPHVRPHATQLRGLYQPREASGSGDESRLTTDFELWSCGAPGPLGSAWAPWVNSIMAQAFRNLLAVMQEGSFVDLEWLVSGKFLSYEEIAKFHAAVFFPEQPDKLTFWEQYEMAMPLWLPSAELWSKIHAIGEFRYSVFAQRWFAQLTRENPGEEHCLPLPVFFHTDAASDPISPHAPRAALRFQLTDYALFPHLQHFSSAVSLIHQLLTADFMALHASMVRSSDPQTKINSTHGSRRMGRVARGGCFPQRSDLDTQNRLNDTKWLFIVGSVSIHD</sequence>
<protein>
    <submittedName>
        <fullName evidence="1">Uncharacterized protein</fullName>
    </submittedName>
</protein>
<evidence type="ECO:0000313" key="1">
    <source>
        <dbReference type="EMBL" id="CAK9054571.1"/>
    </source>
</evidence>
<evidence type="ECO:0000313" key="2">
    <source>
        <dbReference type="Proteomes" id="UP001642484"/>
    </source>
</evidence>